<name>X1DUN6_9ZZZZ</name>
<evidence type="ECO:0000313" key="1">
    <source>
        <dbReference type="EMBL" id="GAH08669.1"/>
    </source>
</evidence>
<dbReference type="EMBL" id="BART01036212">
    <property type="protein sequence ID" value="GAH08669.1"/>
    <property type="molecule type" value="Genomic_DNA"/>
</dbReference>
<gene>
    <name evidence="1" type="ORF">S01H4_61169</name>
</gene>
<sequence length="63" mass="6982">MRLPSLYILIFLVILTFAIAEQSSSSINWLSKSSADSLYMSLITCSDTEILVYNLATSSWICG</sequence>
<protein>
    <submittedName>
        <fullName evidence="1">Uncharacterized protein</fullName>
    </submittedName>
</protein>
<accession>X1DUN6</accession>
<proteinExistence type="predicted"/>
<organism evidence="1">
    <name type="scientific">marine sediment metagenome</name>
    <dbReference type="NCBI Taxonomy" id="412755"/>
    <lineage>
        <taxon>unclassified sequences</taxon>
        <taxon>metagenomes</taxon>
        <taxon>ecological metagenomes</taxon>
    </lineage>
</organism>
<comment type="caution">
    <text evidence="1">The sequence shown here is derived from an EMBL/GenBank/DDBJ whole genome shotgun (WGS) entry which is preliminary data.</text>
</comment>
<reference evidence="1" key="1">
    <citation type="journal article" date="2014" name="Front. Microbiol.">
        <title>High frequency of phylogenetically diverse reductive dehalogenase-homologous genes in deep subseafloor sedimentary metagenomes.</title>
        <authorList>
            <person name="Kawai M."/>
            <person name="Futagami T."/>
            <person name="Toyoda A."/>
            <person name="Takaki Y."/>
            <person name="Nishi S."/>
            <person name="Hori S."/>
            <person name="Arai W."/>
            <person name="Tsubouchi T."/>
            <person name="Morono Y."/>
            <person name="Uchiyama I."/>
            <person name="Ito T."/>
            <person name="Fujiyama A."/>
            <person name="Inagaki F."/>
            <person name="Takami H."/>
        </authorList>
    </citation>
    <scope>NUCLEOTIDE SEQUENCE</scope>
    <source>
        <strain evidence="1">Expedition CK06-06</strain>
    </source>
</reference>
<feature type="non-terminal residue" evidence="1">
    <location>
        <position position="63"/>
    </location>
</feature>
<dbReference type="AlphaFoldDB" id="X1DUN6"/>